<accession>A0ACD3AUP4</accession>
<dbReference type="EMBL" id="ML208326">
    <property type="protein sequence ID" value="TFK69713.1"/>
    <property type="molecule type" value="Genomic_DNA"/>
</dbReference>
<sequence length="197" mass="22201">MEHSYQSGYPPAGRARRYQSQHHDDNPDYQIYSVGKLIWPKSTRLPHPVEIFLMLIFFPLYATIACTLGCKVLIENSDGPQTETQDQPPSIQLLVFATSLVSEYLNLVFIWVMSTVINAYGYEHGARPCFIVLLALLSAGSVPLTWSIVLQFEKFLVSTPPVLRMGDAVLIGITGTGILLSVGFPVFLWRRWCSHRQ</sequence>
<evidence type="ECO:0000313" key="2">
    <source>
        <dbReference type="Proteomes" id="UP000308600"/>
    </source>
</evidence>
<dbReference type="Proteomes" id="UP000308600">
    <property type="component" value="Unassembled WGS sequence"/>
</dbReference>
<proteinExistence type="predicted"/>
<evidence type="ECO:0000313" key="1">
    <source>
        <dbReference type="EMBL" id="TFK69713.1"/>
    </source>
</evidence>
<name>A0ACD3AUP4_9AGAR</name>
<protein>
    <submittedName>
        <fullName evidence="1">Uncharacterized protein</fullName>
    </submittedName>
</protein>
<organism evidence="1 2">
    <name type="scientific">Pluteus cervinus</name>
    <dbReference type="NCBI Taxonomy" id="181527"/>
    <lineage>
        <taxon>Eukaryota</taxon>
        <taxon>Fungi</taxon>
        <taxon>Dikarya</taxon>
        <taxon>Basidiomycota</taxon>
        <taxon>Agaricomycotina</taxon>
        <taxon>Agaricomycetes</taxon>
        <taxon>Agaricomycetidae</taxon>
        <taxon>Agaricales</taxon>
        <taxon>Pluteineae</taxon>
        <taxon>Pluteaceae</taxon>
        <taxon>Pluteus</taxon>
    </lineage>
</organism>
<keyword evidence="2" id="KW-1185">Reference proteome</keyword>
<reference evidence="1 2" key="1">
    <citation type="journal article" date="2019" name="Nat. Ecol. Evol.">
        <title>Megaphylogeny resolves global patterns of mushroom evolution.</title>
        <authorList>
            <person name="Varga T."/>
            <person name="Krizsan K."/>
            <person name="Foldi C."/>
            <person name="Dima B."/>
            <person name="Sanchez-Garcia M."/>
            <person name="Sanchez-Ramirez S."/>
            <person name="Szollosi G.J."/>
            <person name="Szarkandi J.G."/>
            <person name="Papp V."/>
            <person name="Albert L."/>
            <person name="Andreopoulos W."/>
            <person name="Angelini C."/>
            <person name="Antonin V."/>
            <person name="Barry K.W."/>
            <person name="Bougher N.L."/>
            <person name="Buchanan P."/>
            <person name="Buyck B."/>
            <person name="Bense V."/>
            <person name="Catcheside P."/>
            <person name="Chovatia M."/>
            <person name="Cooper J."/>
            <person name="Damon W."/>
            <person name="Desjardin D."/>
            <person name="Finy P."/>
            <person name="Geml J."/>
            <person name="Haridas S."/>
            <person name="Hughes K."/>
            <person name="Justo A."/>
            <person name="Karasinski D."/>
            <person name="Kautmanova I."/>
            <person name="Kiss B."/>
            <person name="Kocsube S."/>
            <person name="Kotiranta H."/>
            <person name="LaButti K.M."/>
            <person name="Lechner B.E."/>
            <person name="Liimatainen K."/>
            <person name="Lipzen A."/>
            <person name="Lukacs Z."/>
            <person name="Mihaltcheva S."/>
            <person name="Morgado L.N."/>
            <person name="Niskanen T."/>
            <person name="Noordeloos M.E."/>
            <person name="Ohm R.A."/>
            <person name="Ortiz-Santana B."/>
            <person name="Ovrebo C."/>
            <person name="Racz N."/>
            <person name="Riley R."/>
            <person name="Savchenko A."/>
            <person name="Shiryaev A."/>
            <person name="Soop K."/>
            <person name="Spirin V."/>
            <person name="Szebenyi C."/>
            <person name="Tomsovsky M."/>
            <person name="Tulloss R.E."/>
            <person name="Uehling J."/>
            <person name="Grigoriev I.V."/>
            <person name="Vagvolgyi C."/>
            <person name="Papp T."/>
            <person name="Martin F.M."/>
            <person name="Miettinen O."/>
            <person name="Hibbett D.S."/>
            <person name="Nagy L.G."/>
        </authorList>
    </citation>
    <scope>NUCLEOTIDE SEQUENCE [LARGE SCALE GENOMIC DNA]</scope>
    <source>
        <strain evidence="1 2">NL-1719</strain>
    </source>
</reference>
<gene>
    <name evidence="1" type="ORF">BDN72DRAFT_840081</name>
</gene>